<evidence type="ECO:0008006" key="4">
    <source>
        <dbReference type="Google" id="ProtNLM"/>
    </source>
</evidence>
<sequence length="442" mass="47305">MTPGAGGVWRPRPGRFRARPGAARLNPTDEMLLGAERALGSSRVVQVLWRLPAPVSPEALREEWHRLDRGRLSRRPAPARIPGGRRTWVPAHNTEPPRHRAEALTDDTVPDWLDEQVRAPLPAGSSALWRLAAAPYGAGSLVSLTVPHFRSDGLGIFTALGEEGPVPAGHAGRAPGAAARELAGWAARTLADREERARLVSALRAAPKPAGPGSDPRFFTTAFFDLDAAAWEERARAHGGTANSLFVEIAANLVRARVPRAGRAPLRVGVPVNLRRGPADLRANALVVVPLAVPAGEPQHTDLRRTRLETKAALEGSGEHSTTLVPEPLWHLLPGRYAGRLKAPGSQATDVVASNFGELPEGVARFAGQRADRTALRTMNVPGVVPERAGLRASLCLVRAGERLTVTVTGMPDHFGDARSLRGAVTEEFAAWGLRAEAWWAG</sequence>
<protein>
    <recommendedName>
        <fullName evidence="4">Condensation domain-containing protein</fullName>
    </recommendedName>
</protein>
<reference evidence="2 3" key="1">
    <citation type="submission" date="2017-06" db="EMBL/GenBank/DDBJ databases">
        <title>Streptomyces albireticuli Genome sequencing and assembly.</title>
        <authorList>
            <person name="Wang Y."/>
            <person name="Du B."/>
            <person name="Ding Y."/>
            <person name="Liu H."/>
            <person name="Hou Q."/>
            <person name="Liu K."/>
            <person name="Yao L."/>
            <person name="Wang C."/>
        </authorList>
    </citation>
    <scope>NUCLEOTIDE SEQUENCE [LARGE SCALE GENOMIC DNA]</scope>
    <source>
        <strain evidence="2 3">MDJK11</strain>
    </source>
</reference>
<gene>
    <name evidence="2" type="ORF">SMD11_2646</name>
</gene>
<accession>A0A1Z2L1Y2</accession>
<dbReference type="Proteomes" id="UP000195755">
    <property type="component" value="Chromosome"/>
</dbReference>
<dbReference type="RefSeq" id="WP_234366017.1">
    <property type="nucleotide sequence ID" value="NZ_CP021744.1"/>
</dbReference>
<proteinExistence type="predicted"/>
<evidence type="ECO:0000313" key="2">
    <source>
        <dbReference type="EMBL" id="ARZ68295.1"/>
    </source>
</evidence>
<feature type="region of interest" description="Disordered" evidence="1">
    <location>
        <begin position="1"/>
        <end position="22"/>
    </location>
</feature>
<organism evidence="2 3">
    <name type="scientific">Streptomyces albireticuli</name>
    <dbReference type="NCBI Taxonomy" id="1940"/>
    <lineage>
        <taxon>Bacteria</taxon>
        <taxon>Bacillati</taxon>
        <taxon>Actinomycetota</taxon>
        <taxon>Actinomycetes</taxon>
        <taxon>Kitasatosporales</taxon>
        <taxon>Streptomycetaceae</taxon>
        <taxon>Streptomyces</taxon>
    </lineage>
</organism>
<dbReference type="KEGG" id="salj:SMD11_2646"/>
<name>A0A1Z2L1Y2_9ACTN</name>
<dbReference type="EMBL" id="CP021744">
    <property type="protein sequence ID" value="ARZ68295.1"/>
    <property type="molecule type" value="Genomic_DNA"/>
</dbReference>
<dbReference type="AlphaFoldDB" id="A0A1Z2L1Y2"/>
<evidence type="ECO:0000313" key="3">
    <source>
        <dbReference type="Proteomes" id="UP000195755"/>
    </source>
</evidence>
<feature type="compositionally biased region" description="Low complexity" evidence="1">
    <location>
        <begin position="75"/>
        <end position="86"/>
    </location>
</feature>
<feature type="region of interest" description="Disordered" evidence="1">
    <location>
        <begin position="75"/>
        <end position="100"/>
    </location>
</feature>
<evidence type="ECO:0000256" key="1">
    <source>
        <dbReference type="SAM" id="MobiDB-lite"/>
    </source>
</evidence>
<dbReference type="SUPFAM" id="SSF52777">
    <property type="entry name" value="CoA-dependent acyltransferases"/>
    <property type="match status" value="1"/>
</dbReference>